<protein>
    <submittedName>
        <fullName evidence="2">Uncharacterized protein</fullName>
    </submittedName>
</protein>
<gene>
    <name evidence="2" type="ORF">C1280_31270</name>
</gene>
<keyword evidence="3" id="KW-1185">Reference proteome</keyword>
<evidence type="ECO:0000256" key="1">
    <source>
        <dbReference type="SAM" id="MobiDB-lite"/>
    </source>
</evidence>
<evidence type="ECO:0000313" key="3">
    <source>
        <dbReference type="Proteomes" id="UP000245802"/>
    </source>
</evidence>
<name>A0A2Z3HBV2_9BACT</name>
<dbReference type="AlphaFoldDB" id="A0A2Z3HBV2"/>
<dbReference type="Proteomes" id="UP000245802">
    <property type="component" value="Chromosome"/>
</dbReference>
<evidence type="ECO:0000313" key="2">
    <source>
        <dbReference type="EMBL" id="AWM41027.1"/>
    </source>
</evidence>
<dbReference type="KEGG" id="gog:C1280_31270"/>
<feature type="region of interest" description="Disordered" evidence="1">
    <location>
        <begin position="116"/>
        <end position="147"/>
    </location>
</feature>
<dbReference type="EMBL" id="CP025958">
    <property type="protein sequence ID" value="AWM41027.1"/>
    <property type="molecule type" value="Genomic_DNA"/>
</dbReference>
<proteinExistence type="predicted"/>
<sequence length="180" mass="20068">MGRAFVRILCPSYGTPEEADVRREDCVEMFKRVPEVSHPQMNLVLRNQFVLSVEVVVRFEPTYLVFRGREGGTTDEGRAFFVPYDEIGYIRLERVVRVGELKQMYGEMGFVDAEDRLSKGETQEEKAEAAKLAGDAKGPSPSVSGLPLDPASIAKQNLLDRIRATRASVSGITGRLTDKK</sequence>
<accession>A0A2Z3HBV2</accession>
<reference evidence="2 3" key="1">
    <citation type="submission" date="2018-01" db="EMBL/GenBank/DDBJ databases">
        <title>G. obscuriglobus.</title>
        <authorList>
            <person name="Franke J."/>
            <person name="Blomberg W."/>
            <person name="Selmecki A."/>
        </authorList>
    </citation>
    <scope>NUCLEOTIDE SEQUENCE [LARGE SCALE GENOMIC DNA]</scope>
    <source>
        <strain evidence="2 3">DSM 5831</strain>
    </source>
</reference>
<feature type="compositionally biased region" description="Basic and acidic residues" evidence="1">
    <location>
        <begin position="116"/>
        <end position="129"/>
    </location>
</feature>
<organism evidence="2 3">
    <name type="scientific">Gemmata obscuriglobus</name>
    <dbReference type="NCBI Taxonomy" id="114"/>
    <lineage>
        <taxon>Bacteria</taxon>
        <taxon>Pseudomonadati</taxon>
        <taxon>Planctomycetota</taxon>
        <taxon>Planctomycetia</taxon>
        <taxon>Gemmatales</taxon>
        <taxon>Gemmataceae</taxon>
        <taxon>Gemmata</taxon>
    </lineage>
</organism>